<reference evidence="14 15" key="1">
    <citation type="journal article" date="2019" name="Philos. Trans. R. Soc. Lond., B, Biol. Sci.">
        <title>Ant behaviour and brain gene expression of defending hosts depend on the ecological success of the intruding social parasite.</title>
        <authorList>
            <person name="Kaur R."/>
            <person name="Stoldt M."/>
            <person name="Jongepier E."/>
            <person name="Feldmeyer B."/>
            <person name="Menzel F."/>
            <person name="Bornberg-Bauer E."/>
            <person name="Foitzik S."/>
        </authorList>
    </citation>
    <scope>NUCLEOTIDE SEQUENCE [LARGE SCALE GENOMIC DNA]</scope>
    <source>
        <tissue evidence="14">Whole body</tissue>
    </source>
</reference>
<keyword evidence="7" id="KW-0808">Transferase</keyword>
<evidence type="ECO:0000259" key="13">
    <source>
        <dbReference type="PROSITE" id="PS51698"/>
    </source>
</evidence>
<feature type="compositionally biased region" description="Basic and acidic residues" evidence="12">
    <location>
        <begin position="39"/>
        <end position="52"/>
    </location>
</feature>
<evidence type="ECO:0000256" key="7">
    <source>
        <dbReference type="ARBA" id="ARBA00022679"/>
    </source>
</evidence>
<evidence type="ECO:0000256" key="4">
    <source>
        <dbReference type="ARBA" id="ARBA00007434"/>
    </source>
</evidence>
<dbReference type="PANTHER" id="PTHR13931:SF16">
    <property type="entry name" value="UBIQUITIN CONJUGATION FACTOR E4 A"/>
    <property type="match status" value="1"/>
</dbReference>
<dbReference type="Pfam" id="PF10408">
    <property type="entry name" value="Ufd2P_core"/>
    <property type="match status" value="1"/>
</dbReference>
<dbReference type="InterPro" id="IPR019474">
    <property type="entry name" value="Ub_conjug_fac_E4_core"/>
</dbReference>
<dbReference type="Pfam" id="PF04564">
    <property type="entry name" value="U-box"/>
    <property type="match status" value="1"/>
</dbReference>
<evidence type="ECO:0000256" key="6">
    <source>
        <dbReference type="ARBA" id="ARBA00022490"/>
    </source>
</evidence>
<dbReference type="GO" id="GO:0036503">
    <property type="term" value="P:ERAD pathway"/>
    <property type="evidence" value="ECO:0007669"/>
    <property type="project" value="InterPro"/>
</dbReference>
<keyword evidence="15" id="KW-1185">Reference proteome</keyword>
<evidence type="ECO:0000256" key="5">
    <source>
        <dbReference type="ARBA" id="ARBA00012483"/>
    </source>
</evidence>
<dbReference type="PROSITE" id="PS51698">
    <property type="entry name" value="U_BOX"/>
    <property type="match status" value="1"/>
</dbReference>
<dbReference type="GO" id="GO:0000209">
    <property type="term" value="P:protein polyubiquitination"/>
    <property type="evidence" value="ECO:0007669"/>
    <property type="project" value="TreeGrafter"/>
</dbReference>
<dbReference type="AlphaFoldDB" id="A0A4S2JBH3"/>
<organism evidence="14 15">
    <name type="scientific">Temnothorax longispinosus</name>
    <dbReference type="NCBI Taxonomy" id="300112"/>
    <lineage>
        <taxon>Eukaryota</taxon>
        <taxon>Metazoa</taxon>
        <taxon>Ecdysozoa</taxon>
        <taxon>Arthropoda</taxon>
        <taxon>Hexapoda</taxon>
        <taxon>Insecta</taxon>
        <taxon>Pterygota</taxon>
        <taxon>Neoptera</taxon>
        <taxon>Endopterygota</taxon>
        <taxon>Hymenoptera</taxon>
        <taxon>Apocrita</taxon>
        <taxon>Aculeata</taxon>
        <taxon>Formicoidea</taxon>
        <taxon>Formicidae</taxon>
        <taxon>Myrmicinae</taxon>
        <taxon>Temnothorax</taxon>
    </lineage>
</organism>
<feature type="domain" description="U-box" evidence="13">
    <location>
        <begin position="778"/>
        <end position="852"/>
    </location>
</feature>
<evidence type="ECO:0000256" key="10">
    <source>
        <dbReference type="ARBA" id="ARBA00037624"/>
    </source>
</evidence>
<dbReference type="Proteomes" id="UP000310200">
    <property type="component" value="Unassembled WGS sequence"/>
</dbReference>
<sequence>MCNNIRGNPFAGLFSTDNDAVSFSSEHRAVGDGADDASCAERRSSGASKDEPGIPVENATETADLDDKVDRLMAHVFGLTLRRAQDSLVFVDADSIEHAVFERLMLPDPKPKARDVDSHVVQTQVITYLYECYCRLKRYRTNGVEDTVRNACQIVLRNANTALQEPDLFQYQESELSSFVSGIVEELIAVNRESDVEDVVTKSFSPVLDIIHKEAVQSNLFTFCKQWFALLNTFSTIDPLAKLIICHSTPKNNQGCGYSETLLGAFFSISCLPKTSKDPYDLFDKPLRQPNTIMEETIPVAMGSLSEALHKVFHSLLKCSTELRHLTLQWLGNCLHANANRGKLWNSHMEMGLLGVLCVSDGFMLNMGNVLLRLCQPFCAKLNDAKVPKIDPTYCSAEAKDEAESLQRGIHMKGLSSETCLIPTPEGESRPTADSFGFITECFFLTHRALDLGYRVILDKFLKTNQDLARIQRAYNDARTGGSSEVLELITQRMETEMTNLLVPKMLEHLAKFHAMTAFWLTQVNLHIVTEEDKQNFAPKEYIPVTFPLSETVPITLSTLAQEAESNMEAVQPPLFLRFINLLMNDAVFLLDEALSNMAQLRQMLQARESGEWNKLPPNEREQQAAYLQHIGMIARFDNILGRKTIQTIKMLTTEIKSIFCHPIMVDRIASMLNYLLLQLVGPNKKNLKVNDQKEYAFNPANLVLNICEIYINLSKSESFTLAVSQDGRSYSPELFKLADNVLVRIGGVGILGDLDQFAKSVEEAANQKREEDEILTDVPDEFLDPIMSTVMTDPVVLPSSQITIDRQTIARHLLSDQTDPFNRSPLTMDMVKPNVELQRKIQDWLSQKKLVVVNYN</sequence>
<comment type="function">
    <text evidence="10">Ubiquitin-protein ligase that probably functions as an E3 ligase in conjunction with specific E1 and E2 ligases. May also function as an E4 ligase mediating the assembly of polyubiquitin chains on substrates ubiquitinated by another E3 ubiquitin ligase. Mediates 'Lys-48'-linked polyubiquitination of substrates.</text>
</comment>
<dbReference type="UniPathway" id="UPA00143"/>
<comment type="catalytic activity">
    <reaction evidence="1">
        <text>S-ubiquitinyl-[E2 ubiquitin-conjugating enzyme]-L-cysteine + [acceptor protein]-L-lysine = [E2 ubiquitin-conjugating enzyme]-L-cysteine + N(6)-ubiquitinyl-[acceptor protein]-L-lysine.</text>
        <dbReference type="EC" id="2.3.2.27"/>
    </reaction>
</comment>
<dbReference type="InterPro" id="IPR003613">
    <property type="entry name" value="Ubox_domain"/>
</dbReference>
<accession>A0A4S2JBH3</accession>
<dbReference type="GO" id="GO:0034450">
    <property type="term" value="F:ubiquitin-ubiquitin ligase activity"/>
    <property type="evidence" value="ECO:0007669"/>
    <property type="project" value="InterPro"/>
</dbReference>
<dbReference type="GO" id="GO:0005634">
    <property type="term" value="C:nucleus"/>
    <property type="evidence" value="ECO:0007669"/>
    <property type="project" value="TreeGrafter"/>
</dbReference>
<dbReference type="EC" id="2.3.2.27" evidence="5"/>
<evidence type="ECO:0000256" key="2">
    <source>
        <dbReference type="ARBA" id="ARBA00004496"/>
    </source>
</evidence>
<evidence type="ECO:0000313" key="14">
    <source>
        <dbReference type="EMBL" id="TGZ32812.1"/>
    </source>
</evidence>
<dbReference type="CDD" id="cd16657">
    <property type="entry name" value="RING-Ubox_UBE4A"/>
    <property type="match status" value="1"/>
</dbReference>
<comment type="pathway">
    <text evidence="3">Protein modification; protein ubiquitination.</text>
</comment>
<evidence type="ECO:0000256" key="8">
    <source>
        <dbReference type="ARBA" id="ARBA00022786"/>
    </source>
</evidence>
<dbReference type="Gene3D" id="3.30.40.10">
    <property type="entry name" value="Zinc/RING finger domain, C3HC4 (zinc finger)"/>
    <property type="match status" value="1"/>
</dbReference>
<gene>
    <name evidence="14" type="ORF">DBV15_00995</name>
</gene>
<dbReference type="SUPFAM" id="SSF57850">
    <property type="entry name" value="RING/U-box"/>
    <property type="match status" value="1"/>
</dbReference>
<dbReference type="STRING" id="300112.A0A4S2JBH3"/>
<dbReference type="InterPro" id="IPR013083">
    <property type="entry name" value="Znf_RING/FYVE/PHD"/>
</dbReference>
<feature type="region of interest" description="Disordered" evidence="12">
    <location>
        <begin position="28"/>
        <end position="58"/>
    </location>
</feature>
<proteinExistence type="inferred from homology"/>
<evidence type="ECO:0000256" key="3">
    <source>
        <dbReference type="ARBA" id="ARBA00004906"/>
    </source>
</evidence>
<name>A0A4S2JBH3_9HYME</name>
<dbReference type="GO" id="GO:0005737">
    <property type="term" value="C:cytoplasm"/>
    <property type="evidence" value="ECO:0007669"/>
    <property type="project" value="UniProtKB-SubCell"/>
</dbReference>
<dbReference type="EMBL" id="QBLH01003812">
    <property type="protein sequence ID" value="TGZ32812.1"/>
    <property type="molecule type" value="Genomic_DNA"/>
</dbReference>
<comment type="similarity">
    <text evidence="4">Belongs to the ubiquitin conjugation factor E4 family.</text>
</comment>
<dbReference type="PANTHER" id="PTHR13931">
    <property type="entry name" value="UBIQUITINATION FACTOR E4"/>
    <property type="match status" value="1"/>
</dbReference>
<dbReference type="SMART" id="SM00504">
    <property type="entry name" value="Ubox"/>
    <property type="match status" value="1"/>
</dbReference>
<evidence type="ECO:0000256" key="12">
    <source>
        <dbReference type="SAM" id="MobiDB-lite"/>
    </source>
</evidence>
<comment type="caution">
    <text evidence="14">The sequence shown here is derived from an EMBL/GenBank/DDBJ whole genome shotgun (WGS) entry which is preliminary data.</text>
</comment>
<comment type="subcellular location">
    <subcellularLocation>
        <location evidence="2">Cytoplasm</location>
    </subcellularLocation>
</comment>
<evidence type="ECO:0000256" key="1">
    <source>
        <dbReference type="ARBA" id="ARBA00000900"/>
    </source>
</evidence>
<dbReference type="GO" id="GO:0006511">
    <property type="term" value="P:ubiquitin-dependent protein catabolic process"/>
    <property type="evidence" value="ECO:0007669"/>
    <property type="project" value="InterPro"/>
</dbReference>
<keyword evidence="8" id="KW-0833">Ubl conjugation pathway</keyword>
<dbReference type="GO" id="GO:0000151">
    <property type="term" value="C:ubiquitin ligase complex"/>
    <property type="evidence" value="ECO:0007669"/>
    <property type="project" value="InterPro"/>
</dbReference>
<keyword evidence="9" id="KW-0007">Acetylation</keyword>
<keyword evidence="6" id="KW-0963">Cytoplasm</keyword>
<evidence type="ECO:0000313" key="15">
    <source>
        <dbReference type="Proteomes" id="UP000310200"/>
    </source>
</evidence>
<evidence type="ECO:0000256" key="11">
    <source>
        <dbReference type="ARBA" id="ARBA00040077"/>
    </source>
</evidence>
<dbReference type="InterPro" id="IPR045132">
    <property type="entry name" value="UBE4"/>
</dbReference>
<evidence type="ECO:0000256" key="9">
    <source>
        <dbReference type="ARBA" id="ARBA00022990"/>
    </source>
</evidence>
<protein>
    <recommendedName>
        <fullName evidence="11">Ubiquitin conjugation factor E4 A</fullName>
        <ecNumber evidence="5">2.3.2.27</ecNumber>
    </recommendedName>
</protein>
<dbReference type="FunFam" id="3.30.40.10:FF:000055">
    <property type="entry name" value="Ubiquitin conjugation factor e4 a"/>
    <property type="match status" value="1"/>
</dbReference>